<dbReference type="AlphaFoldDB" id="A0A2P4XNN0"/>
<gene>
    <name evidence="2" type="ORF">PHPALM_16866</name>
</gene>
<accession>A0A2P4XNN0</accession>
<dbReference type="EMBL" id="NCKW01009465">
    <property type="protein sequence ID" value="POM67175.1"/>
    <property type="molecule type" value="Genomic_DNA"/>
</dbReference>
<proteinExistence type="predicted"/>
<evidence type="ECO:0000313" key="2">
    <source>
        <dbReference type="EMBL" id="POM67175.1"/>
    </source>
</evidence>
<dbReference type="OrthoDB" id="6077919at2759"/>
<sequence length="173" mass="19808">MPALGKMILMHKYAVVNDIRMATPFMLDELMVFLGILLFMAVNDKVEYANYWVPQVEDLIYGGVTTSLDGIMTLHRFKLLRWCLSFNATPITLDQDAAARIRPLLNLLKINGGRQRFLPLSPRSPYDHGNTISGFLHEFYYVDSFKLQASLQANRRIESAEWRCRSIGSTEFG</sequence>
<dbReference type="Pfam" id="PF13843">
    <property type="entry name" value="DDE_Tnp_1_7"/>
    <property type="match status" value="1"/>
</dbReference>
<dbReference type="InterPro" id="IPR029526">
    <property type="entry name" value="PGBD"/>
</dbReference>
<comment type="caution">
    <text evidence="2">The sequence shown here is derived from an EMBL/GenBank/DDBJ whole genome shotgun (WGS) entry which is preliminary data.</text>
</comment>
<feature type="domain" description="PiggyBac transposable element-derived protein" evidence="1">
    <location>
        <begin position="21"/>
        <end position="107"/>
    </location>
</feature>
<evidence type="ECO:0000259" key="1">
    <source>
        <dbReference type="Pfam" id="PF13843"/>
    </source>
</evidence>
<evidence type="ECO:0000313" key="3">
    <source>
        <dbReference type="Proteomes" id="UP000237271"/>
    </source>
</evidence>
<organism evidence="2 3">
    <name type="scientific">Phytophthora palmivora</name>
    <dbReference type="NCBI Taxonomy" id="4796"/>
    <lineage>
        <taxon>Eukaryota</taxon>
        <taxon>Sar</taxon>
        <taxon>Stramenopiles</taxon>
        <taxon>Oomycota</taxon>
        <taxon>Peronosporomycetes</taxon>
        <taxon>Peronosporales</taxon>
        <taxon>Peronosporaceae</taxon>
        <taxon>Phytophthora</taxon>
    </lineage>
</organism>
<reference evidence="2 3" key="1">
    <citation type="journal article" date="2017" name="Genome Biol. Evol.">
        <title>Phytophthora megakarya and P. palmivora, closely related causal agents of cacao black pod rot, underwent increases in genome sizes and gene numbers by different mechanisms.</title>
        <authorList>
            <person name="Ali S.S."/>
            <person name="Shao J."/>
            <person name="Lary D.J."/>
            <person name="Kronmiller B."/>
            <person name="Shen D."/>
            <person name="Strem M.D."/>
            <person name="Amoako-Attah I."/>
            <person name="Akrofi A.Y."/>
            <person name="Begoude B.A."/>
            <person name="Ten Hoopen G.M."/>
            <person name="Coulibaly K."/>
            <person name="Kebe B.I."/>
            <person name="Melnick R.L."/>
            <person name="Guiltinan M.J."/>
            <person name="Tyler B.M."/>
            <person name="Meinhardt L.W."/>
            <person name="Bailey B.A."/>
        </authorList>
    </citation>
    <scope>NUCLEOTIDE SEQUENCE [LARGE SCALE GENOMIC DNA]</scope>
    <source>
        <strain evidence="3">sbr112.9</strain>
    </source>
</reference>
<keyword evidence="3" id="KW-1185">Reference proteome</keyword>
<name>A0A2P4XNN0_9STRA</name>
<dbReference type="Proteomes" id="UP000237271">
    <property type="component" value="Unassembled WGS sequence"/>
</dbReference>
<protein>
    <submittedName>
        <fullName evidence="2">Transposase</fullName>
    </submittedName>
</protein>